<protein>
    <submittedName>
        <fullName evidence="2">Uncharacterized protein LOC103343743 isoform X1</fullName>
    </submittedName>
</protein>
<dbReference type="Proteomes" id="UP000694861">
    <property type="component" value="Unplaced"/>
</dbReference>
<dbReference type="RefSeq" id="XP_016652637.1">
    <property type="nucleotide sequence ID" value="XM_016797151.1"/>
</dbReference>
<organism evidence="1 2">
    <name type="scientific">Prunus mume</name>
    <name type="common">Japanese apricot</name>
    <name type="synonym">Armeniaca mume</name>
    <dbReference type="NCBI Taxonomy" id="102107"/>
    <lineage>
        <taxon>Eukaryota</taxon>
        <taxon>Viridiplantae</taxon>
        <taxon>Streptophyta</taxon>
        <taxon>Embryophyta</taxon>
        <taxon>Tracheophyta</taxon>
        <taxon>Spermatophyta</taxon>
        <taxon>Magnoliopsida</taxon>
        <taxon>eudicotyledons</taxon>
        <taxon>Gunneridae</taxon>
        <taxon>Pentapetalae</taxon>
        <taxon>rosids</taxon>
        <taxon>fabids</taxon>
        <taxon>Rosales</taxon>
        <taxon>Rosaceae</taxon>
        <taxon>Amygdaloideae</taxon>
        <taxon>Amygdaleae</taxon>
        <taxon>Prunus</taxon>
    </lineage>
</organism>
<reference evidence="1" key="1">
    <citation type="journal article" date="2012" name="Nat. Commun.">
        <title>The genome of Prunus mume.</title>
        <authorList>
            <person name="Zhang Q."/>
            <person name="Chen W."/>
            <person name="Sun L."/>
            <person name="Zhao F."/>
            <person name="Huang B."/>
            <person name="Yang W."/>
            <person name="Tao Y."/>
            <person name="Wang J."/>
            <person name="Yuan Z."/>
            <person name="Fan G."/>
            <person name="Xing Z."/>
            <person name="Han C."/>
            <person name="Pan H."/>
            <person name="Zhong X."/>
            <person name="Shi W."/>
            <person name="Liang X."/>
            <person name="Du D."/>
            <person name="Sun F."/>
            <person name="Xu Z."/>
            <person name="Hao R."/>
            <person name="Lv T."/>
            <person name="Lv Y."/>
            <person name="Zheng Z."/>
            <person name="Sun M."/>
            <person name="Luo L."/>
            <person name="Cai M."/>
            <person name="Gao Y."/>
            <person name="Wang J."/>
            <person name="Yin Y."/>
            <person name="Xu X."/>
            <person name="Cheng T."/>
            <person name="Wang J."/>
        </authorList>
    </citation>
    <scope>NUCLEOTIDE SEQUENCE [LARGE SCALE GENOMIC DNA]</scope>
</reference>
<gene>
    <name evidence="2" type="primary">LOC103343743</name>
</gene>
<name>A0ABM1LZ10_PRUMU</name>
<keyword evidence="1" id="KW-1185">Reference proteome</keyword>
<evidence type="ECO:0000313" key="2">
    <source>
        <dbReference type="RefSeq" id="XP_016652637.1"/>
    </source>
</evidence>
<reference evidence="2" key="2">
    <citation type="submission" date="2025-08" db="UniProtKB">
        <authorList>
            <consortium name="RefSeq"/>
        </authorList>
    </citation>
    <scope>IDENTIFICATION</scope>
</reference>
<dbReference type="PANTHER" id="PTHR47859">
    <property type="entry name" value="PENTATRICOPEPTIDE REPEAT-CONTAINING PROTEIN"/>
    <property type="match status" value="1"/>
</dbReference>
<sequence length="117" mass="13755">MTTTIPCMSIWFLGKFCWRNEWKDEELLLTNWSILELLQPQMVMKFRGTAQNQLPGPYGCKLLMHCAWFVMKTWRIMDEKEISLNNICSLLIVHALCKGGYLEEVGFMLYTQKPQSD</sequence>
<dbReference type="GeneID" id="103343743"/>
<accession>A0ABM1LZ10</accession>
<evidence type="ECO:0000313" key="1">
    <source>
        <dbReference type="Proteomes" id="UP000694861"/>
    </source>
</evidence>
<proteinExistence type="predicted"/>
<dbReference type="PANTHER" id="PTHR47859:SF1">
    <property type="entry name" value="PENTATRICOPEPTIDE REPEAT-CONTAINING PROTEIN"/>
    <property type="match status" value="1"/>
</dbReference>